<dbReference type="Proteomes" id="UP000887565">
    <property type="component" value="Unplaced"/>
</dbReference>
<proteinExistence type="predicted"/>
<dbReference type="AlphaFoldDB" id="A0A915KZY6"/>
<dbReference type="WBParaSite" id="nRc.2.0.1.t44009-RA">
    <property type="protein sequence ID" value="nRc.2.0.1.t44009-RA"/>
    <property type="gene ID" value="nRc.2.0.1.g44009"/>
</dbReference>
<name>A0A915KZY6_ROMCU</name>
<evidence type="ECO:0000313" key="2">
    <source>
        <dbReference type="WBParaSite" id="nRc.2.0.1.t44009-RA"/>
    </source>
</evidence>
<accession>A0A915KZY6</accession>
<keyword evidence="1" id="KW-1185">Reference proteome</keyword>
<evidence type="ECO:0000313" key="1">
    <source>
        <dbReference type="Proteomes" id="UP000887565"/>
    </source>
</evidence>
<organism evidence="1 2">
    <name type="scientific">Romanomermis culicivorax</name>
    <name type="common">Nematode worm</name>
    <dbReference type="NCBI Taxonomy" id="13658"/>
    <lineage>
        <taxon>Eukaryota</taxon>
        <taxon>Metazoa</taxon>
        <taxon>Ecdysozoa</taxon>
        <taxon>Nematoda</taxon>
        <taxon>Enoplea</taxon>
        <taxon>Dorylaimia</taxon>
        <taxon>Mermithida</taxon>
        <taxon>Mermithoidea</taxon>
        <taxon>Mermithidae</taxon>
        <taxon>Romanomermis</taxon>
    </lineage>
</organism>
<protein>
    <submittedName>
        <fullName evidence="2">Uncharacterized protein</fullName>
    </submittedName>
</protein>
<reference evidence="2" key="1">
    <citation type="submission" date="2022-11" db="UniProtKB">
        <authorList>
            <consortium name="WormBaseParasite"/>
        </authorList>
    </citation>
    <scope>IDENTIFICATION</scope>
</reference>
<sequence length="131" mass="14817">MSLRYLQISARRQFQFNFCVNELVLPKGYGIVLFISLVKFIGEDGSRRFYTPEKMPIRKVTLNDAELEPIFNDGDDSPSFKALFLEPLNMGANRLTVSMQNSEADFVRLAIQANTVLVAPPSDRKTPTSKI</sequence>